<comment type="caution">
    <text evidence="2">The sequence shown here is derived from an EMBL/GenBank/DDBJ whole genome shotgun (WGS) entry which is preliminary data.</text>
</comment>
<accession>A0A179FPJ0</accession>
<keyword evidence="1" id="KW-0472">Membrane</keyword>
<feature type="transmembrane region" description="Helical" evidence="1">
    <location>
        <begin position="83"/>
        <end position="107"/>
    </location>
</feature>
<dbReference type="RefSeq" id="XP_018144285.1">
    <property type="nucleotide sequence ID" value="XM_018287309.1"/>
</dbReference>
<feature type="transmembrane region" description="Helical" evidence="1">
    <location>
        <begin position="127"/>
        <end position="146"/>
    </location>
</feature>
<dbReference type="Proteomes" id="UP000078397">
    <property type="component" value="Unassembled WGS sequence"/>
</dbReference>
<reference evidence="2 3" key="1">
    <citation type="journal article" date="2016" name="PLoS Pathog.">
        <title>Biosynthesis of antibiotic leucinostatins in bio-control fungus Purpureocillium lilacinum and their inhibition on phytophthora revealed by genome mining.</title>
        <authorList>
            <person name="Wang G."/>
            <person name="Liu Z."/>
            <person name="Lin R."/>
            <person name="Li E."/>
            <person name="Mao Z."/>
            <person name="Ling J."/>
            <person name="Yang Y."/>
            <person name="Yin W.B."/>
            <person name="Xie B."/>
        </authorList>
    </citation>
    <scope>NUCLEOTIDE SEQUENCE [LARGE SCALE GENOMIC DNA]</scope>
    <source>
        <strain evidence="2">170</strain>
    </source>
</reference>
<organism evidence="2 3">
    <name type="scientific">Pochonia chlamydosporia 170</name>
    <dbReference type="NCBI Taxonomy" id="1380566"/>
    <lineage>
        <taxon>Eukaryota</taxon>
        <taxon>Fungi</taxon>
        <taxon>Dikarya</taxon>
        <taxon>Ascomycota</taxon>
        <taxon>Pezizomycotina</taxon>
        <taxon>Sordariomycetes</taxon>
        <taxon>Hypocreomycetidae</taxon>
        <taxon>Hypocreales</taxon>
        <taxon>Clavicipitaceae</taxon>
        <taxon>Pochonia</taxon>
    </lineage>
</organism>
<protein>
    <submittedName>
        <fullName evidence="2">Uncharacterized protein</fullName>
    </submittedName>
</protein>
<feature type="transmembrane region" description="Helical" evidence="1">
    <location>
        <begin position="40"/>
        <end position="62"/>
    </location>
</feature>
<proteinExistence type="predicted"/>
<keyword evidence="1" id="KW-1133">Transmembrane helix</keyword>
<dbReference type="EMBL" id="LSBJ02000004">
    <property type="protein sequence ID" value="OAQ67198.1"/>
    <property type="molecule type" value="Genomic_DNA"/>
</dbReference>
<dbReference type="GeneID" id="28851303"/>
<dbReference type="OrthoDB" id="4959128at2759"/>
<sequence length="179" mass="20628">MGNLAPDKAQRQTPLQPQYFFAILLIPLHGYYNHIRRDGWLNGAIGLLKETATLVLLVHFYLGNSHASRDNKRHVAERNVRRAIHAANMTGIAFIAFGLVWGCYVLTTHGISDSENSFVIMNNRVYLVALMTVAFFIQLCSLKPGINELKFFKYILRYPWRFMWPARQTELFGVGEIRR</sequence>
<gene>
    <name evidence="2" type="ORF">VFPPC_08634</name>
</gene>
<evidence type="ECO:0000313" key="3">
    <source>
        <dbReference type="Proteomes" id="UP000078397"/>
    </source>
</evidence>
<evidence type="ECO:0000313" key="2">
    <source>
        <dbReference type="EMBL" id="OAQ67198.1"/>
    </source>
</evidence>
<evidence type="ECO:0000256" key="1">
    <source>
        <dbReference type="SAM" id="Phobius"/>
    </source>
</evidence>
<keyword evidence="1" id="KW-0812">Transmembrane</keyword>
<keyword evidence="3" id="KW-1185">Reference proteome</keyword>
<dbReference type="KEGG" id="pchm:VFPPC_08634"/>
<dbReference type="AlphaFoldDB" id="A0A179FPJ0"/>
<name>A0A179FPJ0_METCM</name>